<evidence type="ECO:0000313" key="4">
    <source>
        <dbReference type="EMBL" id="MYM87727.1"/>
    </source>
</evidence>
<evidence type="ECO:0000259" key="3">
    <source>
        <dbReference type="PROSITE" id="PS50887"/>
    </source>
</evidence>
<protein>
    <recommendedName>
        <fullName evidence="1">diguanylate cyclase</fullName>
        <ecNumber evidence="1">2.7.7.65</ecNumber>
    </recommendedName>
</protein>
<evidence type="ECO:0000256" key="2">
    <source>
        <dbReference type="ARBA" id="ARBA00034247"/>
    </source>
</evidence>
<dbReference type="RefSeq" id="WP_161096842.1">
    <property type="nucleotide sequence ID" value="NZ_WWCW01000029.1"/>
</dbReference>
<dbReference type="GO" id="GO:1902201">
    <property type="term" value="P:negative regulation of bacterial-type flagellum-dependent cell motility"/>
    <property type="evidence" value="ECO:0007669"/>
    <property type="project" value="TreeGrafter"/>
</dbReference>
<gene>
    <name evidence="4" type="ORF">GTP91_11095</name>
</gene>
<dbReference type="PANTHER" id="PTHR45138">
    <property type="entry name" value="REGULATORY COMPONENTS OF SENSORY TRANSDUCTION SYSTEM"/>
    <property type="match status" value="1"/>
</dbReference>
<dbReference type="EMBL" id="WWCW01000029">
    <property type="protein sequence ID" value="MYM87727.1"/>
    <property type="molecule type" value="Genomic_DNA"/>
</dbReference>
<sequence>EQAAQHAEAIRARIAALAITHAPAATRPHVTMSIGVASFDKHRLCDAAAMLAAADSCLYAAKHAGRDCVIVHNPAEQAA</sequence>
<dbReference type="PROSITE" id="PS50887">
    <property type="entry name" value="GGDEF"/>
    <property type="match status" value="1"/>
</dbReference>
<name>A0A845G410_9BURK</name>
<accession>A0A845G410</accession>
<dbReference type="SUPFAM" id="SSF55073">
    <property type="entry name" value="Nucleotide cyclase"/>
    <property type="match status" value="1"/>
</dbReference>
<reference evidence="4 5" key="1">
    <citation type="submission" date="2020-01" db="EMBL/GenBank/DDBJ databases">
        <title>Novel species isolated from a subtropical stream in China.</title>
        <authorList>
            <person name="Lu H."/>
        </authorList>
    </citation>
    <scope>NUCLEOTIDE SEQUENCE [LARGE SCALE GENOMIC DNA]</scope>
    <source>
        <strain evidence="4 5">FT82W</strain>
    </source>
</reference>
<dbReference type="Gene3D" id="3.30.70.270">
    <property type="match status" value="1"/>
</dbReference>
<dbReference type="InterPro" id="IPR050469">
    <property type="entry name" value="Diguanylate_Cyclase"/>
</dbReference>
<dbReference type="GO" id="GO:0043709">
    <property type="term" value="P:cell adhesion involved in single-species biofilm formation"/>
    <property type="evidence" value="ECO:0007669"/>
    <property type="project" value="TreeGrafter"/>
</dbReference>
<dbReference type="GO" id="GO:0005886">
    <property type="term" value="C:plasma membrane"/>
    <property type="evidence" value="ECO:0007669"/>
    <property type="project" value="TreeGrafter"/>
</dbReference>
<organism evidence="4 5">
    <name type="scientific">Duganella vulcania</name>
    <dbReference type="NCBI Taxonomy" id="2692166"/>
    <lineage>
        <taxon>Bacteria</taxon>
        <taxon>Pseudomonadati</taxon>
        <taxon>Pseudomonadota</taxon>
        <taxon>Betaproteobacteria</taxon>
        <taxon>Burkholderiales</taxon>
        <taxon>Oxalobacteraceae</taxon>
        <taxon>Telluria group</taxon>
        <taxon>Duganella</taxon>
    </lineage>
</organism>
<dbReference type="EC" id="2.7.7.65" evidence="1"/>
<dbReference type="NCBIfam" id="TIGR00254">
    <property type="entry name" value="GGDEF"/>
    <property type="match status" value="1"/>
</dbReference>
<dbReference type="Proteomes" id="UP000470302">
    <property type="component" value="Unassembled WGS sequence"/>
</dbReference>
<feature type="non-terminal residue" evidence="4">
    <location>
        <position position="1"/>
    </location>
</feature>
<feature type="domain" description="GGDEF" evidence="3">
    <location>
        <begin position="1"/>
        <end position="74"/>
    </location>
</feature>
<comment type="catalytic activity">
    <reaction evidence="2">
        <text>2 GTP = 3',3'-c-di-GMP + 2 diphosphate</text>
        <dbReference type="Rhea" id="RHEA:24898"/>
        <dbReference type="ChEBI" id="CHEBI:33019"/>
        <dbReference type="ChEBI" id="CHEBI:37565"/>
        <dbReference type="ChEBI" id="CHEBI:58805"/>
        <dbReference type="EC" id="2.7.7.65"/>
    </reaction>
</comment>
<dbReference type="AlphaFoldDB" id="A0A845G410"/>
<dbReference type="InterPro" id="IPR029787">
    <property type="entry name" value="Nucleotide_cyclase"/>
</dbReference>
<comment type="caution">
    <text evidence="4">The sequence shown here is derived from an EMBL/GenBank/DDBJ whole genome shotgun (WGS) entry which is preliminary data.</text>
</comment>
<dbReference type="InterPro" id="IPR000160">
    <property type="entry name" value="GGDEF_dom"/>
</dbReference>
<proteinExistence type="predicted"/>
<evidence type="ECO:0000313" key="5">
    <source>
        <dbReference type="Proteomes" id="UP000470302"/>
    </source>
</evidence>
<dbReference type="GO" id="GO:0052621">
    <property type="term" value="F:diguanylate cyclase activity"/>
    <property type="evidence" value="ECO:0007669"/>
    <property type="project" value="UniProtKB-EC"/>
</dbReference>
<dbReference type="PANTHER" id="PTHR45138:SF9">
    <property type="entry name" value="DIGUANYLATE CYCLASE DGCM-RELATED"/>
    <property type="match status" value="1"/>
</dbReference>
<dbReference type="InterPro" id="IPR043128">
    <property type="entry name" value="Rev_trsase/Diguanyl_cyclase"/>
</dbReference>
<evidence type="ECO:0000256" key="1">
    <source>
        <dbReference type="ARBA" id="ARBA00012528"/>
    </source>
</evidence>
<dbReference type="Pfam" id="PF00990">
    <property type="entry name" value="GGDEF"/>
    <property type="match status" value="1"/>
</dbReference>